<keyword evidence="1" id="KW-0732">Signal</keyword>
<dbReference type="OrthoDB" id="1188001at2"/>
<dbReference type="Gene3D" id="3.90.190.10">
    <property type="entry name" value="Protein tyrosine phosphatase superfamily"/>
    <property type="match status" value="1"/>
</dbReference>
<feature type="signal peptide" evidence="1">
    <location>
        <begin position="1"/>
        <end position="19"/>
    </location>
</feature>
<protein>
    <submittedName>
        <fullName evidence="2">Protein-tyrosine phosphatase</fullName>
    </submittedName>
</protein>
<sequence length="272" mass="29972">MQKIFLLYALLALVQPVHAQVADSTRRHIALQGAVNVRDLGGYPGADGRLVKWGSLYRAADISKLTDGDLRTLDSLHIRCDVDLRGVAESAQAPDKINPGTDYLLCPAGSDSTNKWMRQLVGLQSGGDSMMIAFYANTTYLTARYKPFFDKLLTLPDTSALLFHCTAGKDRTGIGAALVLYALGVPYTVIRADYEATNVYRKDANERMIQSMVKGLHINEQVARDMLSAKGMYLDATFAALRSQYGSIDAYLHDQLGLDDSALSQLRNRFLQ</sequence>
<keyword evidence="3" id="KW-1185">Reference proteome</keyword>
<dbReference type="PROSITE" id="PS00383">
    <property type="entry name" value="TYR_PHOSPHATASE_1"/>
    <property type="match status" value="1"/>
</dbReference>
<dbReference type="AlphaFoldDB" id="A0A4R8DTT4"/>
<evidence type="ECO:0000313" key="3">
    <source>
        <dbReference type="Proteomes" id="UP000294498"/>
    </source>
</evidence>
<accession>A0A4R8DTT4</accession>
<evidence type="ECO:0000313" key="2">
    <source>
        <dbReference type="EMBL" id="TDX00827.1"/>
    </source>
</evidence>
<dbReference type="GO" id="GO:0004721">
    <property type="term" value="F:phosphoprotein phosphatase activity"/>
    <property type="evidence" value="ECO:0007669"/>
    <property type="project" value="InterPro"/>
</dbReference>
<gene>
    <name evidence="2" type="ORF">EDB95_1856</name>
</gene>
<dbReference type="EMBL" id="SODV01000001">
    <property type="protein sequence ID" value="TDX00827.1"/>
    <property type="molecule type" value="Genomic_DNA"/>
</dbReference>
<dbReference type="InterPro" id="IPR026893">
    <property type="entry name" value="Tyr/Ser_Pase_IphP-type"/>
</dbReference>
<dbReference type="InterPro" id="IPR029021">
    <property type="entry name" value="Prot-tyrosine_phosphatase-like"/>
</dbReference>
<dbReference type="InterPro" id="IPR016130">
    <property type="entry name" value="Tyr_Pase_AS"/>
</dbReference>
<dbReference type="SUPFAM" id="SSF52799">
    <property type="entry name" value="(Phosphotyrosine protein) phosphatases II"/>
    <property type="match status" value="1"/>
</dbReference>
<comment type="caution">
    <text evidence="2">The sequence shown here is derived from an EMBL/GenBank/DDBJ whole genome shotgun (WGS) entry which is preliminary data.</text>
</comment>
<dbReference type="Pfam" id="PF13350">
    <property type="entry name" value="Y_phosphatase3"/>
    <property type="match status" value="1"/>
</dbReference>
<dbReference type="RefSeq" id="WP_133992851.1">
    <property type="nucleotide sequence ID" value="NZ_SODV01000001.1"/>
</dbReference>
<dbReference type="Proteomes" id="UP000294498">
    <property type="component" value="Unassembled WGS sequence"/>
</dbReference>
<reference evidence="2 3" key="1">
    <citation type="submission" date="2019-03" db="EMBL/GenBank/DDBJ databases">
        <title>Genomic Encyclopedia of Type Strains, Phase IV (KMG-IV): sequencing the most valuable type-strain genomes for metagenomic binning, comparative biology and taxonomic classification.</title>
        <authorList>
            <person name="Goeker M."/>
        </authorList>
    </citation>
    <scope>NUCLEOTIDE SEQUENCE [LARGE SCALE GENOMIC DNA]</scope>
    <source>
        <strain evidence="2 3">DSM 100059</strain>
    </source>
</reference>
<proteinExistence type="predicted"/>
<feature type="chain" id="PRO_5020523750" evidence="1">
    <location>
        <begin position="20"/>
        <end position="272"/>
    </location>
</feature>
<name>A0A4R8DTT4_9BACT</name>
<evidence type="ECO:0000256" key="1">
    <source>
        <dbReference type="SAM" id="SignalP"/>
    </source>
</evidence>
<organism evidence="2 3">
    <name type="scientific">Dinghuibacter silviterrae</name>
    <dbReference type="NCBI Taxonomy" id="1539049"/>
    <lineage>
        <taxon>Bacteria</taxon>
        <taxon>Pseudomonadati</taxon>
        <taxon>Bacteroidota</taxon>
        <taxon>Chitinophagia</taxon>
        <taxon>Chitinophagales</taxon>
        <taxon>Chitinophagaceae</taxon>
        <taxon>Dinghuibacter</taxon>
    </lineage>
</organism>